<name>A0A345DMK6_9MOLU</name>
<accession>A0A345DMK6</accession>
<dbReference type="EMBL" id="CP031088">
    <property type="protein sequence ID" value="AXF95444.1"/>
    <property type="molecule type" value="Genomic_DNA"/>
</dbReference>
<keyword evidence="2" id="KW-1185">Reference proteome</keyword>
<dbReference type="AlphaFoldDB" id="A0A345DMK6"/>
<dbReference type="KEGG" id="sphh:SDAV_00450"/>
<sequence length="65" mass="7795">MKKYVAKKDINNYLDKKLEEAKFKTTQADLDNIWEISDKDIKKAMEEVINNPFWNQLFKNLSKND</sequence>
<evidence type="ECO:0000313" key="2">
    <source>
        <dbReference type="Proteomes" id="UP000253689"/>
    </source>
</evidence>
<protein>
    <submittedName>
        <fullName evidence="1">Uncharacterized protein</fullName>
    </submittedName>
</protein>
<organism evidence="1 2">
    <name type="scientific">Spiroplasma phoeniceum P40</name>
    <dbReference type="NCBI Taxonomy" id="1276259"/>
    <lineage>
        <taxon>Bacteria</taxon>
        <taxon>Bacillati</taxon>
        <taxon>Mycoplasmatota</taxon>
        <taxon>Mollicutes</taxon>
        <taxon>Entomoplasmatales</taxon>
        <taxon>Spiroplasmataceae</taxon>
        <taxon>Spiroplasma</taxon>
    </lineage>
</organism>
<evidence type="ECO:0000313" key="1">
    <source>
        <dbReference type="EMBL" id="AXF95444.1"/>
    </source>
</evidence>
<gene>
    <name evidence="1" type="ORF">SDAV_00450</name>
</gene>
<dbReference type="Proteomes" id="UP000253689">
    <property type="component" value="Chromosome"/>
</dbReference>
<proteinExistence type="predicted"/>
<dbReference type="RefSeq" id="WP_114564367.1">
    <property type="nucleotide sequence ID" value="NZ_CP031088.1"/>
</dbReference>
<reference evidence="2" key="1">
    <citation type="submission" date="2018-07" db="EMBL/GenBank/DDBJ databases">
        <title>Complete Genome Sequence of Spiroplasma phoeniceum.</title>
        <authorList>
            <person name="Davis R.E."/>
            <person name="Shao J.Y."/>
            <person name="Zhao Y."/>
            <person name="Silver A."/>
            <person name="Stump z."/>
            <person name="Gasparich G."/>
        </authorList>
    </citation>
    <scope>NUCLEOTIDE SEQUENCE [LARGE SCALE GENOMIC DNA]</scope>
    <source>
        <strain evidence="2">P40</strain>
    </source>
</reference>